<dbReference type="Pfam" id="PF00561">
    <property type="entry name" value="Abhydrolase_1"/>
    <property type="match status" value="1"/>
</dbReference>
<protein>
    <submittedName>
        <fullName evidence="2">Pimeloyl-ACP methyl ester carboxylesterase</fullName>
    </submittedName>
</protein>
<dbReference type="STRING" id="1122156.SAMN02745117_00132"/>
<dbReference type="InterPro" id="IPR000073">
    <property type="entry name" value="AB_hydrolase_1"/>
</dbReference>
<evidence type="ECO:0000259" key="1">
    <source>
        <dbReference type="Pfam" id="PF00561"/>
    </source>
</evidence>
<reference evidence="2 3" key="1">
    <citation type="submission" date="2016-11" db="EMBL/GenBank/DDBJ databases">
        <authorList>
            <person name="Jaros S."/>
            <person name="Januszkiewicz K."/>
            <person name="Wedrychowicz H."/>
        </authorList>
    </citation>
    <scope>NUCLEOTIDE SEQUENCE [LARGE SCALE GENOMIC DNA]</scope>
    <source>
        <strain evidence="2 3">DSM 16112</strain>
    </source>
</reference>
<organism evidence="2 3">
    <name type="scientific">Lampropedia hyalina DSM 16112</name>
    <dbReference type="NCBI Taxonomy" id="1122156"/>
    <lineage>
        <taxon>Bacteria</taxon>
        <taxon>Pseudomonadati</taxon>
        <taxon>Pseudomonadota</taxon>
        <taxon>Betaproteobacteria</taxon>
        <taxon>Burkholderiales</taxon>
        <taxon>Comamonadaceae</taxon>
        <taxon>Lampropedia</taxon>
    </lineage>
</organism>
<proteinExistence type="predicted"/>
<dbReference type="Proteomes" id="UP000184327">
    <property type="component" value="Unassembled WGS sequence"/>
</dbReference>
<name>A0A1M4SJB9_9BURK</name>
<dbReference type="InterPro" id="IPR050266">
    <property type="entry name" value="AB_hydrolase_sf"/>
</dbReference>
<dbReference type="PRINTS" id="PR00111">
    <property type="entry name" value="ABHYDROLASE"/>
</dbReference>
<dbReference type="Gene3D" id="3.40.50.1820">
    <property type="entry name" value="alpha/beta hydrolase"/>
    <property type="match status" value="1"/>
</dbReference>
<dbReference type="PANTHER" id="PTHR43798">
    <property type="entry name" value="MONOACYLGLYCEROL LIPASE"/>
    <property type="match status" value="1"/>
</dbReference>
<accession>A0A1M4SJB9</accession>
<dbReference type="InterPro" id="IPR029058">
    <property type="entry name" value="AB_hydrolase_fold"/>
</dbReference>
<gene>
    <name evidence="2" type="ORF">SAMN02745117_00132</name>
</gene>
<sequence>MQPTTPSIPQETLWIPTPHGRLYAERWHPSGAPAAQAGGSPFVLFHDSLGSVALWRDFPQQLATATGRDVIAYDRLGFGQSDAYPDRLSGNFVRAETRAGLQPLREALGLTRFIALGHSVGGGMAVCAAAQHPEDCRGLVTIAAQAFVDDGILAGIREVEQAFAQPGQLERLQKYHGDKAAWVLRAWVDSWCAPWFADWTLDEELPRVQCPLLVIHGEKDEYGCSTHPRRIAEHSRGPATLCLLEGVGHVPHRERPKDVLQQIQQWLQTHAVE</sequence>
<dbReference type="SUPFAM" id="SSF53474">
    <property type="entry name" value="alpha/beta-Hydrolases"/>
    <property type="match status" value="1"/>
</dbReference>
<evidence type="ECO:0000313" key="2">
    <source>
        <dbReference type="EMBL" id="SHE32301.1"/>
    </source>
</evidence>
<dbReference type="EMBL" id="FQUZ01000001">
    <property type="protein sequence ID" value="SHE32301.1"/>
    <property type="molecule type" value="Genomic_DNA"/>
</dbReference>
<dbReference type="OrthoDB" id="135231at2"/>
<evidence type="ECO:0000313" key="3">
    <source>
        <dbReference type="Proteomes" id="UP000184327"/>
    </source>
</evidence>
<feature type="domain" description="AB hydrolase-1" evidence="1">
    <location>
        <begin position="41"/>
        <end position="151"/>
    </location>
</feature>
<dbReference type="RefSeq" id="WP_073353375.1">
    <property type="nucleotide sequence ID" value="NZ_FQUZ01000001.1"/>
</dbReference>
<dbReference type="AlphaFoldDB" id="A0A1M4SJB9"/>
<keyword evidence="3" id="KW-1185">Reference proteome</keyword>